<dbReference type="OrthoDB" id="1551250at2"/>
<keyword evidence="3" id="KW-1185">Reference proteome</keyword>
<protein>
    <submittedName>
        <fullName evidence="2">Uncharacterized protein</fullName>
    </submittedName>
</protein>
<feature type="signal peptide" evidence="1">
    <location>
        <begin position="1"/>
        <end position="32"/>
    </location>
</feature>
<proteinExistence type="predicted"/>
<dbReference type="STRING" id="504798.SAMN05421871_101903"/>
<evidence type="ECO:0000313" key="2">
    <source>
        <dbReference type="EMBL" id="SDP75592.1"/>
    </source>
</evidence>
<accession>A0A1H0VAN2</accession>
<feature type="chain" id="PRO_5011690438" evidence="1">
    <location>
        <begin position="33"/>
        <end position="416"/>
    </location>
</feature>
<name>A0A1H0VAN2_9PSEU</name>
<dbReference type="AlphaFoldDB" id="A0A1H0VAN2"/>
<sequence>MSTLKRSRGVAAVAALAAACLTATLVPGQAIAQDRDFIEYPPAPTAGSLRETPALARVADDANNAFKYALATVAANQDPAAYREGSVEADLAAAFAAAPADVRDKAKAASTRLLDSPESRKAEFGRHAAHSPEEFARLGFDGAFTADSAMADKDALTAEIRAIADRIEQESRAEDAAHLRYLKYSGIPVSQWSALPQVTDLRLRLEKIKVVEETDNNAFGSDEIALGGVRVDNDGTTEKIARFVPPFAFDQGEVFTYAAPGKSYTRFDINPGAYPRKYLVTMIMAEEDDGGFAEVLNAAWAKVKDKVKKVIEEAIEGLTSAFLGAALAEALGQIVAWLVTTFVGWIINLFYDDLFKPVTVAVKLPSKWAYRYDNGVTSGWDNWRTGTHTSTFYQETGDWSADGIYKANIHWELETS</sequence>
<dbReference type="EMBL" id="FNJB01000013">
    <property type="protein sequence ID" value="SDP75592.1"/>
    <property type="molecule type" value="Genomic_DNA"/>
</dbReference>
<evidence type="ECO:0000313" key="3">
    <source>
        <dbReference type="Proteomes" id="UP000199651"/>
    </source>
</evidence>
<reference evidence="3" key="1">
    <citation type="submission" date="2016-10" db="EMBL/GenBank/DDBJ databases">
        <authorList>
            <person name="Varghese N."/>
            <person name="Submissions S."/>
        </authorList>
    </citation>
    <scope>NUCLEOTIDE SEQUENCE [LARGE SCALE GENOMIC DNA]</scope>
    <source>
        <strain evidence="3">IBRC-M 10655</strain>
    </source>
</reference>
<dbReference type="PROSITE" id="PS51257">
    <property type="entry name" value="PROKAR_LIPOPROTEIN"/>
    <property type="match status" value="1"/>
</dbReference>
<dbReference type="Proteomes" id="UP000199651">
    <property type="component" value="Unassembled WGS sequence"/>
</dbReference>
<organism evidence="2 3">
    <name type="scientific">Actinokineospora alba</name>
    <dbReference type="NCBI Taxonomy" id="504798"/>
    <lineage>
        <taxon>Bacteria</taxon>
        <taxon>Bacillati</taxon>
        <taxon>Actinomycetota</taxon>
        <taxon>Actinomycetes</taxon>
        <taxon>Pseudonocardiales</taxon>
        <taxon>Pseudonocardiaceae</taxon>
        <taxon>Actinokineospora</taxon>
    </lineage>
</organism>
<keyword evidence="1" id="KW-0732">Signal</keyword>
<gene>
    <name evidence="2" type="ORF">SAMN05192558_113149</name>
</gene>
<evidence type="ECO:0000256" key="1">
    <source>
        <dbReference type="SAM" id="SignalP"/>
    </source>
</evidence>
<dbReference type="RefSeq" id="WP_091382780.1">
    <property type="nucleotide sequence ID" value="NZ_FNDV01000001.1"/>
</dbReference>